<dbReference type="Proteomes" id="UP000199659">
    <property type="component" value="Unassembled WGS sequence"/>
</dbReference>
<dbReference type="CDD" id="cd05930">
    <property type="entry name" value="A_NRPS"/>
    <property type="match status" value="1"/>
</dbReference>
<dbReference type="FunFam" id="3.40.50.980:FF:000002">
    <property type="entry name" value="Enterobactin synthetase component F"/>
    <property type="match status" value="1"/>
</dbReference>
<dbReference type="Gene3D" id="3.30.559.30">
    <property type="entry name" value="Nonribosomal peptide synthetase, condensation domain"/>
    <property type="match status" value="2"/>
</dbReference>
<dbReference type="InterPro" id="IPR001242">
    <property type="entry name" value="Condensation_dom"/>
</dbReference>
<dbReference type="InterPro" id="IPR000873">
    <property type="entry name" value="AMP-dep_synth/lig_dom"/>
</dbReference>
<dbReference type="SUPFAM" id="SSF47336">
    <property type="entry name" value="ACP-like"/>
    <property type="match status" value="2"/>
</dbReference>
<dbReference type="PROSITE" id="PS00012">
    <property type="entry name" value="PHOSPHOPANTETHEINE"/>
    <property type="match status" value="2"/>
</dbReference>
<dbReference type="PANTHER" id="PTHR45527:SF1">
    <property type="entry name" value="FATTY ACID SYNTHASE"/>
    <property type="match status" value="1"/>
</dbReference>
<evidence type="ECO:0000256" key="1">
    <source>
        <dbReference type="ARBA" id="ARBA00001957"/>
    </source>
</evidence>
<dbReference type="SUPFAM" id="SSF56801">
    <property type="entry name" value="Acetyl-CoA synthetase-like"/>
    <property type="match status" value="2"/>
</dbReference>
<evidence type="ECO:0000259" key="6">
    <source>
        <dbReference type="PROSITE" id="PS50075"/>
    </source>
</evidence>
<dbReference type="GO" id="GO:0043041">
    <property type="term" value="P:amino acid activation for nonribosomal peptide biosynthetic process"/>
    <property type="evidence" value="ECO:0007669"/>
    <property type="project" value="TreeGrafter"/>
</dbReference>
<dbReference type="EMBL" id="FOYZ01000005">
    <property type="protein sequence ID" value="SFR76007.1"/>
    <property type="molecule type" value="Genomic_DNA"/>
</dbReference>
<evidence type="ECO:0000256" key="2">
    <source>
        <dbReference type="ARBA" id="ARBA00006432"/>
    </source>
</evidence>
<evidence type="ECO:0000256" key="3">
    <source>
        <dbReference type="ARBA" id="ARBA00022450"/>
    </source>
</evidence>
<dbReference type="GO" id="GO:0005829">
    <property type="term" value="C:cytosol"/>
    <property type="evidence" value="ECO:0007669"/>
    <property type="project" value="TreeGrafter"/>
</dbReference>
<dbReference type="GO" id="GO:0008610">
    <property type="term" value="P:lipid biosynthetic process"/>
    <property type="evidence" value="ECO:0007669"/>
    <property type="project" value="UniProtKB-ARBA"/>
</dbReference>
<dbReference type="Gene3D" id="3.40.50.980">
    <property type="match status" value="4"/>
</dbReference>
<dbReference type="Pfam" id="PF00550">
    <property type="entry name" value="PP-binding"/>
    <property type="match status" value="2"/>
</dbReference>
<organism evidence="7 8">
    <name type="scientific">Anaeromicropila populeti</name>
    <dbReference type="NCBI Taxonomy" id="37658"/>
    <lineage>
        <taxon>Bacteria</taxon>
        <taxon>Bacillati</taxon>
        <taxon>Bacillota</taxon>
        <taxon>Clostridia</taxon>
        <taxon>Lachnospirales</taxon>
        <taxon>Lachnospiraceae</taxon>
        <taxon>Anaeromicropila</taxon>
    </lineage>
</organism>
<dbReference type="PROSITE" id="PS50075">
    <property type="entry name" value="CARRIER"/>
    <property type="match status" value="2"/>
</dbReference>
<dbReference type="InterPro" id="IPR006162">
    <property type="entry name" value="Ppantetheine_attach_site"/>
</dbReference>
<dbReference type="InterPro" id="IPR010071">
    <property type="entry name" value="AA_adenyl_dom"/>
</dbReference>
<dbReference type="Pfam" id="PF00501">
    <property type="entry name" value="AMP-binding"/>
    <property type="match status" value="2"/>
</dbReference>
<accession>A0A1I6JAI3</accession>
<dbReference type="GO" id="GO:0017000">
    <property type="term" value="P:antibiotic biosynthetic process"/>
    <property type="evidence" value="ECO:0007669"/>
    <property type="project" value="UniProtKB-KW"/>
</dbReference>
<keyword evidence="3" id="KW-0596">Phosphopantetheine</keyword>
<dbReference type="Gene3D" id="3.30.559.10">
    <property type="entry name" value="Chloramphenicol acetyltransferase-like domain"/>
    <property type="match status" value="2"/>
</dbReference>
<keyword evidence="4" id="KW-0597">Phosphoprotein</keyword>
<name>A0A1I6JAI3_9FIRM</name>
<dbReference type="STRING" id="37658.SAMN05661086_01510"/>
<feature type="domain" description="Carrier" evidence="6">
    <location>
        <begin position="1962"/>
        <end position="2027"/>
    </location>
</feature>
<dbReference type="Gene3D" id="2.30.38.10">
    <property type="entry name" value="Luciferase, Domain 3"/>
    <property type="match status" value="2"/>
</dbReference>
<comment type="similarity">
    <text evidence="2">Belongs to the ATP-dependent AMP-binding enzyme family.</text>
</comment>
<dbReference type="FunFam" id="3.30.300.30:FF:000010">
    <property type="entry name" value="Enterobactin synthetase component F"/>
    <property type="match status" value="2"/>
</dbReference>
<comment type="cofactor">
    <cofactor evidence="1">
        <name>pantetheine 4'-phosphate</name>
        <dbReference type="ChEBI" id="CHEBI:47942"/>
    </cofactor>
</comment>
<dbReference type="InterPro" id="IPR045851">
    <property type="entry name" value="AMP-bd_C_sf"/>
</dbReference>
<evidence type="ECO:0000256" key="5">
    <source>
        <dbReference type="ARBA" id="ARBA00023194"/>
    </source>
</evidence>
<dbReference type="FunFam" id="3.40.50.980:FF:000001">
    <property type="entry name" value="Non-ribosomal peptide synthetase"/>
    <property type="match status" value="2"/>
</dbReference>
<dbReference type="PANTHER" id="PTHR45527">
    <property type="entry name" value="NONRIBOSOMAL PEPTIDE SYNTHETASE"/>
    <property type="match status" value="1"/>
</dbReference>
<sequence length="2027" mass="232672">MEALFDLTNPQKQILEMYSYGGKDVASIFIGIKINYKYEYEILQKAVNELIRRNDAFHLRIVNDNGLIRQKIQRPQKIVLSMKQFHTNEEYEVWASELSKQGLDIYGDLFQVYGFRIEDTFGVYFKFHHLISDGWSVQVVAAQMDEIYKCLLNGVEPQINNGTYADYIISEEQYMAGSKYLRDKLYWEQICEKELPLAQISDKPISSIDAKRMEIILDQEKAKSIRNYSKKHECSLFAFFTTVFGCYLSMLNHQDEIVIGTTFVDRNSRKFKNTIGMFANVIPLLLHINKDNLEDNFKRTQKSIFEAYKHQKYNYNCMAREMNVRNLFLVEINYQIAAKIGSDYYDSVDWFFQHGQNESLIINILDETDETIRINYDYLTCQYTVEEILLLHNHIINIIDEGIAGKEILSYLCEEERHKILKEFNATEAVLPAGKTVIDLFEEQVEKTPGCTAIVCGETKLTYKELNNRINILAQKLREMNVGRGDLVALLTERSIEMVIGIYGIIKAGGAYVPIDPMYPDERIQYILKDCSPKVLLTYGTEINTEIPLLRLEDSISWQGESMNLIKVNKLEDLVYCIYTSGTTGKPKGVMIEHGNLLNYIYYAICNYFHESKVIPLFTNYCFDLTVTTLFGVLLSGAALAIYGNDHDENMKDIFQGNDVTFAKMTPIHLRLAAGGNENKDNQINTLVLGGEELDTVTSNTILKKYGEHIKIHNEYGPTEATVGCCDYVFNTQYDVGKTVCIGKPISNTKIYIMQGERLCGIGVPGELCIAGAGVARGYLNRPELTAEKFIHHPYGEGKMYRTGDLARWLPDGNLEYLGRIDEQVKIRGFRIEPGEIENVIRSMKGIRDCAVVARKEEAGEKALYAYLVSEQELELGEIRSCLLEQLPDYMVPSYMMQIEAIPMTINGKLDKKALPEIKARSRQEYVAPETKLEQKICQIFGEILEVEKVGLRDNFFELGGHSLRATRLVNRLEAEFHQRITLKEFFANPTAERIAGWMEQESKEEYEPIPEAEKKEYYPMSSAQKRIYLVCQMDEAGIAYNMPQGIRLKGDVNPEAVRQALQQVTDRHEILRTEFSMQDGEPVQRIRDQVKADFTYEEDGETRENRLLEEFVRPFDLAQAPLLRTKLVKRREGYVLLMDMHHIIGDGMSVGNYIREISALYNGVEMEKPVKQYKDYSQWMRMRDFTEQKKYWVQQFQDEIPVLDMPLDYNRPKSQSYKGAVIEDKLEERLYEAVRRLAEETGTTEYMIFLSAAMVLLGKYSRQEEIIIGSPISGRVHQDTETMLGVFVNTLAIKGKPEEEKSYEDFLQEIRETCLKAYENQEYPFEELVEEIQVTRDMSRNPLFDVMLVLQNNEEIQVNFDGVETEPVVPESSIAKFDLTFTLYQEKKHCHILLEYSTDLFRKESAERILSHYIKVLEQVLDNRTRRLAEVEVITEEEKKRILKEFNRTDASFPEEKTVIDLFEEQVEKTPEQTAVVCGEKELTYRELNQRVNVLAHKLRQDGVKPGDFVAVMAERSIELIIGIYGILKAGGAYVPVDPGYPEERIQYMLEDCRPKALLTYHCQIETDLPVIDLENCISWKGEEKNPKKVNKPEDTAYCIYTSGTTGKPKGVMNKHVSLVNRLHWMNSAYPLTEQDVILQKTTFTFDVSVWELIWWSLVGARVVMLEPGGEKNPEQICHTIAENHVTVMHFVPSMLNSFMAYIENKDEELERIRSLKQVFSSGEALNSNVVHKFYATIHSRNHTNLVNLYGPTEACIDVTFYDCSGKEEERIIPIGKPIDNTQIYILNEKKLCGIGIPGELCIAGTGVAKGYLNKPELTKEKFIKNPFGAGCLYRTGDLTRWLTDGNIEYLGRMDRQVKIRGLRIELGEIENAIRRISYIKDCAVIDTEDKSGDKVILGYLVSDVKVQVTEIRNILKETLPEYMIPSQMMQVDNIPVTSNGKLDRKALPDIVIKSDRRYIPAQNEKDALLYACCEKVLGVGQFGSNDDFVELGGDSIKALKIATMMQEAGVEITVKEVLLRLLQNI</sequence>
<keyword evidence="5" id="KW-0045">Antibiotic biosynthesis</keyword>
<dbReference type="Gene3D" id="3.30.300.30">
    <property type="match status" value="2"/>
</dbReference>
<evidence type="ECO:0000256" key="4">
    <source>
        <dbReference type="ARBA" id="ARBA00022553"/>
    </source>
</evidence>
<dbReference type="NCBIfam" id="NF003417">
    <property type="entry name" value="PRK04813.1"/>
    <property type="match status" value="2"/>
</dbReference>
<reference evidence="7 8" key="1">
    <citation type="submission" date="2016-10" db="EMBL/GenBank/DDBJ databases">
        <authorList>
            <person name="de Groot N.N."/>
        </authorList>
    </citation>
    <scope>NUCLEOTIDE SEQUENCE [LARGE SCALE GENOMIC DNA]</scope>
    <source>
        <strain evidence="7 8">743A</strain>
    </source>
</reference>
<gene>
    <name evidence="7" type="ORF">SAMN05661086_01510</name>
</gene>
<dbReference type="SUPFAM" id="SSF52777">
    <property type="entry name" value="CoA-dependent acyltransferases"/>
    <property type="match status" value="4"/>
</dbReference>
<dbReference type="GO" id="GO:0031177">
    <property type="term" value="F:phosphopantetheine binding"/>
    <property type="evidence" value="ECO:0007669"/>
    <property type="project" value="TreeGrafter"/>
</dbReference>
<dbReference type="FunFam" id="3.40.50.12780:FF:000012">
    <property type="entry name" value="Non-ribosomal peptide synthetase"/>
    <property type="match status" value="1"/>
</dbReference>
<dbReference type="GO" id="GO:0003824">
    <property type="term" value="F:catalytic activity"/>
    <property type="evidence" value="ECO:0007669"/>
    <property type="project" value="InterPro"/>
</dbReference>
<dbReference type="NCBIfam" id="TIGR01733">
    <property type="entry name" value="AA-adenyl-dom"/>
    <property type="match status" value="2"/>
</dbReference>
<proteinExistence type="inferred from homology"/>
<evidence type="ECO:0000313" key="8">
    <source>
        <dbReference type="Proteomes" id="UP000199659"/>
    </source>
</evidence>
<dbReference type="FunFam" id="1.10.1200.10:FF:000005">
    <property type="entry name" value="Nonribosomal peptide synthetase 1"/>
    <property type="match status" value="1"/>
</dbReference>
<dbReference type="InterPro" id="IPR036736">
    <property type="entry name" value="ACP-like_sf"/>
</dbReference>
<dbReference type="InterPro" id="IPR023213">
    <property type="entry name" value="CAT-like_dom_sf"/>
</dbReference>
<dbReference type="Pfam" id="PF13193">
    <property type="entry name" value="AMP-binding_C"/>
    <property type="match status" value="2"/>
</dbReference>
<dbReference type="InterPro" id="IPR025110">
    <property type="entry name" value="AMP-bd_C"/>
</dbReference>
<dbReference type="InterPro" id="IPR009081">
    <property type="entry name" value="PP-bd_ACP"/>
</dbReference>
<dbReference type="RefSeq" id="WP_092560080.1">
    <property type="nucleotide sequence ID" value="NZ_FOYZ01000005.1"/>
</dbReference>
<keyword evidence="8" id="KW-1185">Reference proteome</keyword>
<protein>
    <submittedName>
        <fullName evidence="7">Amino acid adenylation domain-containing protein</fullName>
    </submittedName>
</protein>
<feature type="domain" description="Carrier" evidence="6">
    <location>
        <begin position="928"/>
        <end position="1003"/>
    </location>
</feature>
<dbReference type="Gene3D" id="1.10.1200.10">
    <property type="entry name" value="ACP-like"/>
    <property type="match status" value="2"/>
</dbReference>
<dbReference type="OrthoDB" id="9778383at2"/>
<dbReference type="CDD" id="cd19531">
    <property type="entry name" value="LCL_NRPS-like"/>
    <property type="match status" value="1"/>
</dbReference>
<dbReference type="Pfam" id="PF00668">
    <property type="entry name" value="Condensation"/>
    <property type="match status" value="2"/>
</dbReference>
<dbReference type="GO" id="GO:0044550">
    <property type="term" value="P:secondary metabolite biosynthetic process"/>
    <property type="evidence" value="ECO:0007669"/>
    <property type="project" value="UniProtKB-ARBA"/>
</dbReference>
<dbReference type="FunFam" id="2.30.38.10:FF:000001">
    <property type="entry name" value="Non-ribosomal peptide synthetase PvdI"/>
    <property type="match status" value="1"/>
</dbReference>
<evidence type="ECO:0000313" key="7">
    <source>
        <dbReference type="EMBL" id="SFR76007.1"/>
    </source>
</evidence>